<evidence type="ECO:0000313" key="1">
    <source>
        <dbReference type="EMBL" id="ANB50598.1"/>
    </source>
</evidence>
<dbReference type="GeneID" id="80512960"/>
<reference evidence="1 2" key="1">
    <citation type="journal article" date="2016" name="Genome Announc.">
        <title>Complete Genome Sequence of a New Megavirus Family Member Isolated from an Inland Water Lake for the First Time in India.</title>
        <authorList>
            <person name="Chatterjee A."/>
            <person name="Ali F."/>
            <person name="Bange D."/>
            <person name="Kondabagil K."/>
        </authorList>
    </citation>
    <scope>NUCLEOTIDE SEQUENCE [LARGE SCALE GENOMIC DNA]</scope>
    <source>
        <strain evidence="1">1</strain>
    </source>
</reference>
<sequence length="219" mass="25807">MTIYISLGSTCGVAYQLQMHHLREQAMPFDWVKCLNLSSVIEIIENGFDSFGSYENVYFHTESQKHPILTTDSFPNNINEVSKSFVHKNNLGVMFYHDFDKKIENEFDDTYQIFKNKYIRRFNRFYETLASGKNIVLIRDEQKPHLITIKIISDFVNVIQKNVKNNTIINIIMIINNPKNKSYEWIVTAQNLGIKIINDTEKIKSWQRNNLDWESIITK</sequence>
<accession>A0A167REL8</accession>
<dbReference type="Pfam" id="PF08795">
    <property type="entry name" value="DUF1796"/>
    <property type="match status" value="1"/>
</dbReference>
<dbReference type="EMBL" id="KU877344">
    <property type="protein sequence ID" value="ANB50598.1"/>
    <property type="molecule type" value="Genomic_DNA"/>
</dbReference>
<protein>
    <submittedName>
        <fullName evidence="1">Putative papain-like cysteine peptidase</fullName>
    </submittedName>
</protein>
<dbReference type="InterPro" id="IPR014903">
    <property type="entry name" value="DUF1796"/>
</dbReference>
<dbReference type="KEGG" id="vg:80512960"/>
<name>A0A167REL8_9VIRU</name>
<organism evidence="1 2">
    <name type="scientific">Powai lake megavirus</name>
    <dbReference type="NCBI Taxonomy" id="1842663"/>
    <lineage>
        <taxon>Viruses</taxon>
        <taxon>Varidnaviria</taxon>
        <taxon>Bamfordvirae</taxon>
        <taxon>Nucleocytoviricota</taxon>
        <taxon>Megaviricetes</taxon>
        <taxon>Imitervirales</taxon>
        <taxon>Mimiviridae</taxon>
        <taxon>Megamimivirinae</taxon>
        <taxon>Megavirus</taxon>
        <taxon>Megavirus powaiense</taxon>
    </lineage>
</organism>
<proteinExistence type="predicted"/>
<keyword evidence="2" id="KW-1185">Reference proteome</keyword>
<dbReference type="Proteomes" id="UP000241365">
    <property type="component" value="Segment"/>
</dbReference>
<evidence type="ECO:0000313" key="2">
    <source>
        <dbReference type="Proteomes" id="UP000241365"/>
    </source>
</evidence>
<dbReference type="RefSeq" id="YP_010776349.1">
    <property type="nucleotide sequence ID" value="NC_075034.1"/>
</dbReference>